<dbReference type="GO" id="GO:0006511">
    <property type="term" value="P:ubiquitin-dependent protein catabolic process"/>
    <property type="evidence" value="ECO:0007669"/>
    <property type="project" value="TreeGrafter"/>
</dbReference>
<dbReference type="PROSITE" id="PS51270">
    <property type="entry name" value="ZF_CTCHY"/>
    <property type="match status" value="1"/>
</dbReference>
<evidence type="ECO:0000256" key="3">
    <source>
        <dbReference type="ARBA" id="ARBA00022833"/>
    </source>
</evidence>
<dbReference type="Gene3D" id="2.20.28.10">
    <property type="match status" value="1"/>
</dbReference>
<dbReference type="InterPro" id="IPR037274">
    <property type="entry name" value="Znf_CHY_sf"/>
</dbReference>
<comment type="caution">
    <text evidence="9">The sequence shown here is derived from an EMBL/GenBank/DDBJ whole genome shotgun (WGS) entry which is preliminary data.</text>
</comment>
<dbReference type="InterPro" id="IPR017921">
    <property type="entry name" value="Znf_CTCHY"/>
</dbReference>
<evidence type="ECO:0000259" key="7">
    <source>
        <dbReference type="PROSITE" id="PS51266"/>
    </source>
</evidence>
<dbReference type="Proteomes" id="UP001301769">
    <property type="component" value="Unassembled WGS sequence"/>
</dbReference>
<dbReference type="GO" id="GO:0016567">
    <property type="term" value="P:protein ubiquitination"/>
    <property type="evidence" value="ECO:0007669"/>
    <property type="project" value="TreeGrafter"/>
</dbReference>
<dbReference type="GO" id="GO:0008270">
    <property type="term" value="F:zinc ion binding"/>
    <property type="evidence" value="ECO:0007669"/>
    <property type="project" value="UniProtKB-KW"/>
</dbReference>
<keyword evidence="10" id="KW-1185">Reference proteome</keyword>
<feature type="region of interest" description="Disordered" evidence="5">
    <location>
        <begin position="244"/>
        <end position="269"/>
    </location>
</feature>
<feature type="compositionally biased region" description="Basic and acidic residues" evidence="5">
    <location>
        <begin position="13"/>
        <end position="22"/>
    </location>
</feature>
<evidence type="ECO:0000313" key="10">
    <source>
        <dbReference type="Proteomes" id="UP001301769"/>
    </source>
</evidence>
<evidence type="ECO:0000256" key="1">
    <source>
        <dbReference type="ARBA" id="ARBA00022723"/>
    </source>
</evidence>
<dbReference type="SUPFAM" id="SSF57850">
    <property type="entry name" value="RING/U-box"/>
    <property type="match status" value="1"/>
</dbReference>
<feature type="compositionally biased region" description="Polar residues" evidence="5">
    <location>
        <begin position="23"/>
        <end position="46"/>
    </location>
</feature>
<reference evidence="9" key="1">
    <citation type="journal article" date="2023" name="Mol. Phylogenet. Evol.">
        <title>Genome-scale phylogeny and comparative genomics of the fungal order Sordariales.</title>
        <authorList>
            <person name="Hensen N."/>
            <person name="Bonometti L."/>
            <person name="Westerberg I."/>
            <person name="Brannstrom I.O."/>
            <person name="Guillou S."/>
            <person name="Cros-Aarteil S."/>
            <person name="Calhoun S."/>
            <person name="Haridas S."/>
            <person name="Kuo A."/>
            <person name="Mondo S."/>
            <person name="Pangilinan J."/>
            <person name="Riley R."/>
            <person name="LaButti K."/>
            <person name="Andreopoulos B."/>
            <person name="Lipzen A."/>
            <person name="Chen C."/>
            <person name="Yan M."/>
            <person name="Daum C."/>
            <person name="Ng V."/>
            <person name="Clum A."/>
            <person name="Steindorff A."/>
            <person name="Ohm R.A."/>
            <person name="Martin F."/>
            <person name="Silar P."/>
            <person name="Natvig D.O."/>
            <person name="Lalanne C."/>
            <person name="Gautier V."/>
            <person name="Ament-Velasquez S.L."/>
            <person name="Kruys A."/>
            <person name="Hutchinson M.I."/>
            <person name="Powell A.J."/>
            <person name="Barry K."/>
            <person name="Miller A.N."/>
            <person name="Grigoriev I.V."/>
            <person name="Debuchy R."/>
            <person name="Gladieux P."/>
            <person name="Hiltunen Thoren M."/>
            <person name="Johannesson H."/>
        </authorList>
    </citation>
    <scope>NUCLEOTIDE SEQUENCE</scope>
    <source>
        <strain evidence="9">PSN293</strain>
    </source>
</reference>
<evidence type="ECO:0000256" key="2">
    <source>
        <dbReference type="ARBA" id="ARBA00022771"/>
    </source>
</evidence>
<feature type="compositionally biased region" description="Basic and acidic residues" evidence="5">
    <location>
        <begin position="71"/>
        <end position="85"/>
    </location>
</feature>
<dbReference type="InterPro" id="IPR039512">
    <property type="entry name" value="RCHY1_zinc-ribbon"/>
</dbReference>
<dbReference type="AlphaFoldDB" id="A0AAN7BAJ7"/>
<evidence type="ECO:0000256" key="4">
    <source>
        <dbReference type="PROSITE-ProRule" id="PRU00601"/>
    </source>
</evidence>
<name>A0AAN7BAJ7_9PEZI</name>
<dbReference type="PROSITE" id="PS50089">
    <property type="entry name" value="ZF_RING_2"/>
    <property type="match status" value="1"/>
</dbReference>
<dbReference type="EMBL" id="MU858071">
    <property type="protein sequence ID" value="KAK4216142.1"/>
    <property type="molecule type" value="Genomic_DNA"/>
</dbReference>
<dbReference type="SUPFAM" id="SSF161219">
    <property type="entry name" value="CHY zinc finger-like"/>
    <property type="match status" value="1"/>
</dbReference>
<dbReference type="Pfam" id="PF14599">
    <property type="entry name" value="zinc_ribbon_6"/>
    <property type="match status" value="1"/>
</dbReference>
<keyword evidence="3" id="KW-0862">Zinc</keyword>
<feature type="domain" description="CHY-type" evidence="7">
    <location>
        <begin position="268"/>
        <end position="335"/>
    </location>
</feature>
<dbReference type="InterPro" id="IPR037275">
    <property type="entry name" value="Znf_CTCHY_sf"/>
</dbReference>
<evidence type="ECO:0000313" key="9">
    <source>
        <dbReference type="EMBL" id="KAK4216142.1"/>
    </source>
</evidence>
<dbReference type="InterPro" id="IPR008913">
    <property type="entry name" value="Znf_CHY"/>
</dbReference>
<feature type="domain" description="CTCHY-type" evidence="8">
    <location>
        <begin position="337"/>
        <end position="401"/>
    </location>
</feature>
<feature type="domain" description="RING-type" evidence="6">
    <location>
        <begin position="402"/>
        <end position="444"/>
    </location>
</feature>
<dbReference type="SUPFAM" id="SSF161245">
    <property type="entry name" value="Zinc hairpin stack"/>
    <property type="match status" value="1"/>
</dbReference>
<dbReference type="GO" id="GO:0005634">
    <property type="term" value="C:nucleus"/>
    <property type="evidence" value="ECO:0007669"/>
    <property type="project" value="TreeGrafter"/>
</dbReference>
<gene>
    <name evidence="9" type="ORF">QBC37DRAFT_280138</name>
</gene>
<reference evidence="9" key="2">
    <citation type="submission" date="2023-05" db="EMBL/GenBank/DDBJ databases">
        <authorList>
            <consortium name="Lawrence Berkeley National Laboratory"/>
            <person name="Steindorff A."/>
            <person name="Hensen N."/>
            <person name="Bonometti L."/>
            <person name="Westerberg I."/>
            <person name="Brannstrom I.O."/>
            <person name="Guillou S."/>
            <person name="Cros-Aarteil S."/>
            <person name="Calhoun S."/>
            <person name="Haridas S."/>
            <person name="Kuo A."/>
            <person name="Mondo S."/>
            <person name="Pangilinan J."/>
            <person name="Riley R."/>
            <person name="Labutti K."/>
            <person name="Andreopoulos B."/>
            <person name="Lipzen A."/>
            <person name="Chen C."/>
            <person name="Yanf M."/>
            <person name="Daum C."/>
            <person name="Ng V."/>
            <person name="Clum A."/>
            <person name="Ohm R."/>
            <person name="Martin F."/>
            <person name="Silar P."/>
            <person name="Natvig D."/>
            <person name="Lalanne C."/>
            <person name="Gautier V."/>
            <person name="Ament-Velasquez S.L."/>
            <person name="Kruys A."/>
            <person name="Hutchinson M.I."/>
            <person name="Powell A.J."/>
            <person name="Barry K."/>
            <person name="Miller A.N."/>
            <person name="Grigoriev I.V."/>
            <person name="Debuchy R."/>
            <person name="Gladieux P."/>
            <person name="Thoren M.H."/>
            <person name="Johannesson H."/>
        </authorList>
    </citation>
    <scope>NUCLEOTIDE SEQUENCE</scope>
    <source>
        <strain evidence="9">PSN293</strain>
    </source>
</reference>
<evidence type="ECO:0000256" key="5">
    <source>
        <dbReference type="SAM" id="MobiDB-lite"/>
    </source>
</evidence>
<feature type="region of interest" description="Disordered" evidence="5">
    <location>
        <begin position="13"/>
        <end position="142"/>
    </location>
</feature>
<dbReference type="PANTHER" id="PTHR21319">
    <property type="entry name" value="RING FINGER AND CHY ZINC FINGER DOMAIN-CONTAINING PROTEIN 1"/>
    <property type="match status" value="1"/>
</dbReference>
<dbReference type="PROSITE" id="PS51266">
    <property type="entry name" value="ZF_CHY"/>
    <property type="match status" value="1"/>
</dbReference>
<organism evidence="9 10">
    <name type="scientific">Rhypophila decipiens</name>
    <dbReference type="NCBI Taxonomy" id="261697"/>
    <lineage>
        <taxon>Eukaryota</taxon>
        <taxon>Fungi</taxon>
        <taxon>Dikarya</taxon>
        <taxon>Ascomycota</taxon>
        <taxon>Pezizomycotina</taxon>
        <taxon>Sordariomycetes</taxon>
        <taxon>Sordariomycetidae</taxon>
        <taxon>Sordariales</taxon>
        <taxon>Naviculisporaceae</taxon>
        <taxon>Rhypophila</taxon>
    </lineage>
</organism>
<keyword evidence="2 4" id="KW-0863">Zinc-finger</keyword>
<dbReference type="Gene3D" id="3.30.40.10">
    <property type="entry name" value="Zinc/RING finger domain, C3HC4 (zinc finger)"/>
    <property type="match status" value="1"/>
</dbReference>
<evidence type="ECO:0000259" key="6">
    <source>
        <dbReference type="PROSITE" id="PS50089"/>
    </source>
</evidence>
<dbReference type="InterPro" id="IPR013083">
    <property type="entry name" value="Znf_RING/FYVE/PHD"/>
</dbReference>
<protein>
    <submittedName>
        <fullName evidence="9">Zinc-ribbon-domain-containing protein</fullName>
    </submittedName>
</protein>
<dbReference type="InterPro" id="IPR001841">
    <property type="entry name" value="Znf_RING"/>
</dbReference>
<feature type="non-terminal residue" evidence="9">
    <location>
        <position position="516"/>
    </location>
</feature>
<dbReference type="SMART" id="SM00184">
    <property type="entry name" value="RING"/>
    <property type="match status" value="1"/>
</dbReference>
<accession>A0AAN7BAJ7</accession>
<keyword evidence="1" id="KW-0479">Metal-binding</keyword>
<dbReference type="GO" id="GO:0061630">
    <property type="term" value="F:ubiquitin protein ligase activity"/>
    <property type="evidence" value="ECO:0007669"/>
    <property type="project" value="TreeGrafter"/>
</dbReference>
<dbReference type="PANTHER" id="PTHR21319:SF0">
    <property type="entry name" value="AND RING FINGER DOMAIN PROTEIN, PUTATIVE (AFU_ORTHOLOGUE AFUA_1G08900)-RELATED"/>
    <property type="match status" value="1"/>
</dbReference>
<feature type="compositionally biased region" description="Polar residues" evidence="5">
    <location>
        <begin position="113"/>
        <end position="129"/>
    </location>
</feature>
<dbReference type="Pfam" id="PF05495">
    <property type="entry name" value="zf-CHY"/>
    <property type="match status" value="1"/>
</dbReference>
<dbReference type="Pfam" id="PF13639">
    <property type="entry name" value="zf-RING_2"/>
    <property type="match status" value="1"/>
</dbReference>
<evidence type="ECO:0000259" key="8">
    <source>
        <dbReference type="PROSITE" id="PS51270"/>
    </source>
</evidence>
<dbReference type="CDD" id="cd16464">
    <property type="entry name" value="RING-H2_Pirh2-like"/>
    <property type="match status" value="1"/>
</dbReference>
<proteinExistence type="predicted"/>
<sequence length="516" mass="56949">MAAAVMRQLRRLSDRFATDDHPSTQTLQQHQRTISAGEAGSSSIETAISEGEEDMISSRRSDAALTTGFDASHHQADPSSQERQEGISQDPTAVPSWPSDQRTEPEPRPSEASLPSSLGQPAQWPTSGGSKDLTLPEDDGKGPLRRQILAIQALDMSQEVKAQLVHQLLMDGHRKSKLQQALRKAKLLPSSPKLGSSPTNHAVPVSTEPAGPLQQALKYLKPLGDGPGPLDLAVTEEDLAPTYAPATRSDQDDDPILANFGRREPEDDGKQALGCQHYRRNVKLQCAACGKWYTCRFCHDSVEDHVLPRKETKHMLCMLCGCSQRASDTCVKCNATAAQYYCGVCKLWNDDPNKPIYHCNDCGLCRVGQGLGKDFFHCKKCMACISVAGGHKCIERSIDCDCPICGEYMFSSPRPVVFMQCGHSIHRHCFTEHMQSSYKCPICNKSCINMEYQFRNYDIAIANQPMPAEYRDARAKISCNDCSAKSQTTYHWLGLKCTVCNSYNTIQHQLLNIPGG</sequence>